<sequence length="293" mass="33561">MDNWFSSVWMNDEETVNKLAPDNLCRVDETGQTALIHAARRGYANLIPFLISEAKIQDPEGKTALMHAITCSQIDIVQLLLCETQIQDFDGWSACMHAVAQEDFSSFDLLCKSELNLTNKRSQTILHLAVQLGLDVFVSELVDKFPALLKQPDEEGRTALMFAAQRERLDLVQMLRAEQTITDQNGMTALGYALQTKNIEIVKELLTETNLLGEWEQDQLREIGFQVQAQPLEEEIPILEQQRQDQINEDVTKEEIDEMMNKLGIVFKKFEPLENEDVENEDVENEEEQKEDE</sequence>
<protein>
    <submittedName>
        <fullName evidence="2">Protein 21.1</fullName>
    </submittedName>
    <submittedName>
        <fullName evidence="3">Protein_21.1</fullName>
    </submittedName>
</protein>
<dbReference type="Gene3D" id="1.25.40.20">
    <property type="entry name" value="Ankyrin repeat-containing domain"/>
    <property type="match status" value="2"/>
</dbReference>
<dbReference type="Proteomes" id="UP001642409">
    <property type="component" value="Unassembled WGS sequence"/>
</dbReference>
<evidence type="ECO:0000313" key="3">
    <source>
        <dbReference type="EMBL" id="CAL6014009.1"/>
    </source>
</evidence>
<feature type="region of interest" description="Disordered" evidence="1">
    <location>
        <begin position="273"/>
        <end position="293"/>
    </location>
</feature>
<dbReference type="PANTHER" id="PTHR24120">
    <property type="entry name" value="GH07239P"/>
    <property type="match status" value="1"/>
</dbReference>
<evidence type="ECO:0000313" key="4">
    <source>
        <dbReference type="Proteomes" id="UP001642409"/>
    </source>
</evidence>
<gene>
    <name evidence="3" type="ORF">HINF_LOCUS24060</name>
    <name evidence="2" type="ORF">HINF_LOCUS26192</name>
</gene>
<dbReference type="InterPro" id="IPR002110">
    <property type="entry name" value="Ankyrin_rpt"/>
</dbReference>
<dbReference type="AlphaFoldDB" id="A0AA86U5C4"/>
<dbReference type="PANTHER" id="PTHR24120:SF4">
    <property type="entry name" value="GH07239P"/>
    <property type="match status" value="1"/>
</dbReference>
<comment type="caution">
    <text evidence="2">The sequence shown here is derived from an EMBL/GenBank/DDBJ whole genome shotgun (WGS) entry which is preliminary data.</text>
</comment>
<dbReference type="EMBL" id="CAXDID020000070">
    <property type="protein sequence ID" value="CAL6014009.1"/>
    <property type="molecule type" value="Genomic_DNA"/>
</dbReference>
<name>A0AA86U5C4_9EUKA</name>
<evidence type="ECO:0000256" key="1">
    <source>
        <dbReference type="SAM" id="MobiDB-lite"/>
    </source>
</evidence>
<reference evidence="2" key="1">
    <citation type="submission" date="2023-06" db="EMBL/GenBank/DDBJ databases">
        <authorList>
            <person name="Kurt Z."/>
        </authorList>
    </citation>
    <scope>NUCLEOTIDE SEQUENCE</scope>
</reference>
<dbReference type="SMART" id="SM00248">
    <property type="entry name" value="ANK"/>
    <property type="match status" value="6"/>
</dbReference>
<dbReference type="Pfam" id="PF12796">
    <property type="entry name" value="Ank_2"/>
    <property type="match status" value="2"/>
</dbReference>
<proteinExistence type="predicted"/>
<accession>A0AA86U5C4</accession>
<dbReference type="SUPFAM" id="SSF48403">
    <property type="entry name" value="Ankyrin repeat"/>
    <property type="match status" value="1"/>
</dbReference>
<keyword evidence="4" id="KW-1185">Reference proteome</keyword>
<organism evidence="2">
    <name type="scientific">Hexamita inflata</name>
    <dbReference type="NCBI Taxonomy" id="28002"/>
    <lineage>
        <taxon>Eukaryota</taxon>
        <taxon>Metamonada</taxon>
        <taxon>Diplomonadida</taxon>
        <taxon>Hexamitidae</taxon>
        <taxon>Hexamitinae</taxon>
        <taxon>Hexamita</taxon>
    </lineage>
</organism>
<evidence type="ECO:0000313" key="2">
    <source>
        <dbReference type="EMBL" id="CAI9938547.1"/>
    </source>
</evidence>
<dbReference type="EMBL" id="CATOUU010000656">
    <property type="protein sequence ID" value="CAI9938547.1"/>
    <property type="molecule type" value="Genomic_DNA"/>
</dbReference>
<dbReference type="InterPro" id="IPR036770">
    <property type="entry name" value="Ankyrin_rpt-contain_sf"/>
</dbReference>
<reference evidence="3 4" key="2">
    <citation type="submission" date="2024-07" db="EMBL/GenBank/DDBJ databases">
        <authorList>
            <person name="Akdeniz Z."/>
        </authorList>
    </citation>
    <scope>NUCLEOTIDE SEQUENCE [LARGE SCALE GENOMIC DNA]</scope>
</reference>